<protein>
    <submittedName>
        <fullName evidence="1">Uncharacterized protein</fullName>
    </submittedName>
</protein>
<evidence type="ECO:0000313" key="1">
    <source>
        <dbReference type="EMBL" id="MDJ1136234.1"/>
    </source>
</evidence>
<name>A0ABT7A4F5_9ACTN</name>
<organism evidence="1 2">
    <name type="scientific">Streptomyces iconiensis</name>
    <dbReference type="NCBI Taxonomy" id="1384038"/>
    <lineage>
        <taxon>Bacteria</taxon>
        <taxon>Bacillati</taxon>
        <taxon>Actinomycetota</taxon>
        <taxon>Actinomycetes</taxon>
        <taxon>Kitasatosporales</taxon>
        <taxon>Streptomycetaceae</taxon>
        <taxon>Streptomyces</taxon>
    </lineage>
</organism>
<proteinExistence type="predicted"/>
<dbReference type="PROSITE" id="PS51257">
    <property type="entry name" value="PROKAR_LIPOPROTEIN"/>
    <property type="match status" value="1"/>
</dbReference>
<dbReference type="RefSeq" id="WP_274043087.1">
    <property type="nucleotide sequence ID" value="NZ_JANCPR020000037.1"/>
</dbReference>
<comment type="caution">
    <text evidence="1">The sequence shown here is derived from an EMBL/GenBank/DDBJ whole genome shotgun (WGS) entry which is preliminary data.</text>
</comment>
<reference evidence="1 2" key="1">
    <citation type="submission" date="2023-05" db="EMBL/GenBank/DDBJ databases">
        <title>Streptantibioticus silvisoli sp. nov., acidotolerant actinomycetes 1 from pine litter.</title>
        <authorList>
            <person name="Swiecimska M."/>
            <person name="Golinska P."/>
            <person name="Sangal V."/>
            <person name="Wachnowicz B."/>
            <person name="Goodfellow M."/>
        </authorList>
    </citation>
    <scope>NUCLEOTIDE SEQUENCE [LARGE SCALE GENOMIC DNA]</scope>
    <source>
        <strain evidence="1 2">DSM 42109</strain>
    </source>
</reference>
<gene>
    <name evidence="1" type="ORF">NMN56_030675</name>
</gene>
<accession>A0ABT7A4F5</accession>
<dbReference type="EMBL" id="JANCPR020000037">
    <property type="protein sequence ID" value="MDJ1136234.1"/>
    <property type="molecule type" value="Genomic_DNA"/>
</dbReference>
<dbReference type="Proteomes" id="UP001214441">
    <property type="component" value="Unassembled WGS sequence"/>
</dbReference>
<evidence type="ECO:0000313" key="2">
    <source>
        <dbReference type="Proteomes" id="UP001214441"/>
    </source>
</evidence>
<sequence length="101" mass="11104">MTDSKDSDQQAQAEVRERMTAHLSAALACLEGLKSDPVQLERGARMLAEELLPHAAQQVKAVRGEAVRALRDGDQSRRTVRELAVMLDLSPARVDQLLKGK</sequence>
<keyword evidence="2" id="KW-1185">Reference proteome</keyword>